<dbReference type="AlphaFoldDB" id="A0A1I0VL72"/>
<organism evidence="2 3">
    <name type="scientific">Nocardioides alpinus</name>
    <dbReference type="NCBI Taxonomy" id="748909"/>
    <lineage>
        <taxon>Bacteria</taxon>
        <taxon>Bacillati</taxon>
        <taxon>Actinomycetota</taxon>
        <taxon>Actinomycetes</taxon>
        <taxon>Propionibacteriales</taxon>
        <taxon>Nocardioidaceae</taxon>
        <taxon>Nocardioides</taxon>
    </lineage>
</organism>
<accession>A0A1I0VL72</accession>
<evidence type="ECO:0000313" key="1">
    <source>
        <dbReference type="EMBL" id="PKH37314.1"/>
    </source>
</evidence>
<dbReference type="EMBL" id="PJBV01000035">
    <property type="protein sequence ID" value="PKH37314.1"/>
    <property type="molecule type" value="Genomic_DNA"/>
</dbReference>
<keyword evidence="4" id="KW-1185">Reference proteome</keyword>
<evidence type="ECO:0000313" key="2">
    <source>
        <dbReference type="EMBL" id="SFA76650.1"/>
    </source>
</evidence>
<sequence length="92" mass="10212">MSIAVGDEGIQDQVAAEHIKCIQLGWTSEPQGRSDVSQRAANIDQVMARPSDVWTIWVNAGLTLDVSEVARGASRLKYDWTFPEIVSVRNNR</sequence>
<dbReference type="EMBL" id="FOKC01000001">
    <property type="protein sequence ID" value="SFA76650.1"/>
    <property type="molecule type" value="Genomic_DNA"/>
</dbReference>
<evidence type="ECO:0000313" key="3">
    <source>
        <dbReference type="Proteomes" id="UP000199113"/>
    </source>
</evidence>
<evidence type="ECO:0000313" key="4">
    <source>
        <dbReference type="Proteomes" id="UP000233565"/>
    </source>
</evidence>
<protein>
    <submittedName>
        <fullName evidence="2">Uncharacterized protein</fullName>
    </submittedName>
</protein>
<reference evidence="1 4" key="2">
    <citation type="submission" date="2017-12" db="EMBL/GenBank/DDBJ databases">
        <title>Pharmacopeia of the Arctic Ocean.</title>
        <authorList>
            <person name="Collins E."/>
            <person name="Ducluzeau A.-L."/>
        </authorList>
    </citation>
    <scope>NUCLEOTIDE SEQUENCE [LARGE SCALE GENOMIC DNA]</scope>
    <source>
        <strain evidence="1 4">DSM 23325</strain>
    </source>
</reference>
<dbReference type="RefSeq" id="WP_091193301.1">
    <property type="nucleotide sequence ID" value="NZ_FOKC01000001.1"/>
</dbReference>
<dbReference type="Proteomes" id="UP000233565">
    <property type="component" value="Unassembled WGS sequence"/>
</dbReference>
<dbReference type="Proteomes" id="UP000199113">
    <property type="component" value="Unassembled WGS sequence"/>
</dbReference>
<reference evidence="2" key="1">
    <citation type="submission" date="2016-10" db="EMBL/GenBank/DDBJ databases">
        <authorList>
            <person name="de Groot N.N."/>
        </authorList>
    </citation>
    <scope>NUCLEOTIDE SEQUENCE [LARGE SCALE GENOMIC DNA]</scope>
    <source>
        <strain evidence="2">CGMCC 1.10697</strain>
    </source>
</reference>
<proteinExistence type="predicted"/>
<gene>
    <name evidence="1" type="ORF">CXG46_17775</name>
    <name evidence="2" type="ORF">SAMN05192575_101272</name>
</gene>
<name>A0A1I0VL72_9ACTN</name>